<dbReference type="InterPro" id="IPR006519">
    <property type="entry name" value="Ribosomal_uL11_bac-typ"/>
</dbReference>
<dbReference type="HOGENOM" id="CLU_074237_2_1_10"/>
<reference evidence="13 14" key="2">
    <citation type="journal article" date="2011" name="Stand. Genomic Sci.">
        <title>Complete genome sequence of Paludibacter propionicigenes type strain (WB4).</title>
        <authorList>
            <person name="Gronow S."/>
            <person name="Munk C."/>
            <person name="Lapidus A."/>
            <person name="Nolan M."/>
            <person name="Lucas S."/>
            <person name="Hammon N."/>
            <person name="Deshpande S."/>
            <person name="Cheng J.F."/>
            <person name="Tapia R."/>
            <person name="Han C."/>
            <person name="Goodwin L."/>
            <person name="Pitluck S."/>
            <person name="Liolios K."/>
            <person name="Ivanova N."/>
            <person name="Mavromatis K."/>
            <person name="Mikhailova N."/>
            <person name="Pati A."/>
            <person name="Chen A."/>
            <person name="Palaniappan K."/>
            <person name="Land M."/>
            <person name="Hauser L."/>
            <person name="Chang Y.J."/>
            <person name="Jeffries C.D."/>
            <person name="Brambilla E."/>
            <person name="Rohde M."/>
            <person name="Goker M."/>
            <person name="Detter J.C."/>
            <person name="Woyke T."/>
            <person name="Bristow J."/>
            <person name="Eisen J.A."/>
            <person name="Markowitz V."/>
            <person name="Hugenholtz P."/>
            <person name="Kyrpides N.C."/>
            <person name="Klenk H.P."/>
        </authorList>
    </citation>
    <scope>NUCLEOTIDE SEQUENCE [LARGE SCALE GENOMIC DNA]</scope>
    <source>
        <strain evidence="14">DSM 17365 / JCM 13257 / WB4</strain>
    </source>
</reference>
<keyword evidence="6 8" id="KW-0687">Ribonucleoprotein</keyword>
<dbReference type="STRING" id="694427.Palpr_1721"/>
<protein>
    <recommendedName>
        <fullName evidence="8">Large ribosomal subunit protein uL11</fullName>
    </recommendedName>
</protein>
<evidence type="ECO:0000259" key="12">
    <source>
        <dbReference type="Pfam" id="PF03946"/>
    </source>
</evidence>
<feature type="domain" description="Large ribosomal subunit protein uL11 N-terminal" evidence="12">
    <location>
        <begin position="9"/>
        <end position="66"/>
    </location>
</feature>
<dbReference type="Pfam" id="PF00298">
    <property type="entry name" value="Ribosomal_L11"/>
    <property type="match status" value="1"/>
</dbReference>
<dbReference type="InterPro" id="IPR020783">
    <property type="entry name" value="Ribosomal_uL11_C"/>
</dbReference>
<keyword evidence="2 8" id="KW-0488">Methylation</keyword>
<dbReference type="Proteomes" id="UP000008718">
    <property type="component" value="Chromosome"/>
</dbReference>
<evidence type="ECO:0000313" key="13">
    <source>
        <dbReference type="EMBL" id="ADQ79860.1"/>
    </source>
</evidence>
<evidence type="ECO:0000313" key="14">
    <source>
        <dbReference type="Proteomes" id="UP000008718"/>
    </source>
</evidence>
<comment type="subunit">
    <text evidence="7">Part of the ribosomal stalk of the 50S ribosomal subunit. Interacts with L10 and the large rRNA to form the base of the stalk. L10 forms an elongated spine to which 2 L12 dimers bind in a sequential fashion forming a pentameric L10(L12)2(L12)2 complex.</text>
</comment>
<dbReference type="OrthoDB" id="9802408at2"/>
<evidence type="ECO:0000256" key="2">
    <source>
        <dbReference type="ARBA" id="ARBA00022481"/>
    </source>
</evidence>
<dbReference type="SUPFAM" id="SSF54747">
    <property type="entry name" value="Ribosomal L11/L12e N-terminal domain"/>
    <property type="match status" value="1"/>
</dbReference>
<dbReference type="PANTHER" id="PTHR11661">
    <property type="entry name" value="60S RIBOSOMAL PROTEIN L12"/>
    <property type="match status" value="1"/>
</dbReference>
<dbReference type="RefSeq" id="WP_013445229.1">
    <property type="nucleotide sequence ID" value="NC_014734.1"/>
</dbReference>
<dbReference type="HAMAP" id="MF_00736">
    <property type="entry name" value="Ribosomal_uL11"/>
    <property type="match status" value="1"/>
</dbReference>
<dbReference type="InterPro" id="IPR036796">
    <property type="entry name" value="Ribosomal_uL11_N_sf"/>
</dbReference>
<feature type="domain" description="Large ribosomal subunit protein uL11 C-terminal" evidence="11">
    <location>
        <begin position="71"/>
        <end position="139"/>
    </location>
</feature>
<dbReference type="eggNOG" id="COG0080">
    <property type="taxonomic scope" value="Bacteria"/>
</dbReference>
<evidence type="ECO:0000256" key="6">
    <source>
        <dbReference type="ARBA" id="ARBA00023274"/>
    </source>
</evidence>
<organism evidence="13 14">
    <name type="scientific">Paludibacter propionicigenes (strain DSM 17365 / JCM 13257 / WB4)</name>
    <dbReference type="NCBI Taxonomy" id="694427"/>
    <lineage>
        <taxon>Bacteria</taxon>
        <taxon>Pseudomonadati</taxon>
        <taxon>Bacteroidota</taxon>
        <taxon>Bacteroidia</taxon>
        <taxon>Bacteroidales</taxon>
        <taxon>Paludibacteraceae</taxon>
        <taxon>Paludibacter</taxon>
    </lineage>
</organism>
<evidence type="ECO:0000256" key="3">
    <source>
        <dbReference type="ARBA" id="ARBA00022730"/>
    </source>
</evidence>
<dbReference type="InterPro" id="IPR036769">
    <property type="entry name" value="Ribosomal_uL11_C_sf"/>
</dbReference>
<keyword evidence="3 8" id="KW-0699">rRNA-binding</keyword>
<dbReference type="AlphaFoldDB" id="E4T566"/>
<comment type="similarity">
    <text evidence="1 8 9">Belongs to the universal ribosomal protein uL11 family.</text>
</comment>
<dbReference type="SMART" id="SM00649">
    <property type="entry name" value="RL11"/>
    <property type="match status" value="1"/>
</dbReference>
<comment type="subunit">
    <text evidence="8">Part of the ribosomal stalk of the 50S ribosomal subunit. Interacts with L10 and the large rRNA to form the base of the stalk. L10 forms an elongated spine to which L12 dimers bind in a sequential fashion forming a multimeric L10(L12)X complex.</text>
</comment>
<evidence type="ECO:0000256" key="4">
    <source>
        <dbReference type="ARBA" id="ARBA00022884"/>
    </source>
</evidence>
<evidence type="ECO:0000256" key="5">
    <source>
        <dbReference type="ARBA" id="ARBA00022980"/>
    </source>
</evidence>
<keyword evidence="5 8" id="KW-0689">Ribosomal protein</keyword>
<dbReference type="GO" id="GO:0003735">
    <property type="term" value="F:structural constituent of ribosome"/>
    <property type="evidence" value="ECO:0007669"/>
    <property type="project" value="InterPro"/>
</dbReference>
<dbReference type="PROSITE" id="PS00359">
    <property type="entry name" value="RIBOSOMAL_L11"/>
    <property type="match status" value="1"/>
</dbReference>
<dbReference type="Pfam" id="PF03946">
    <property type="entry name" value="Ribosomal_L11_N"/>
    <property type="match status" value="1"/>
</dbReference>
<keyword evidence="14" id="KW-1185">Reference proteome</keyword>
<dbReference type="SUPFAM" id="SSF46906">
    <property type="entry name" value="Ribosomal protein L11, C-terminal domain"/>
    <property type="match status" value="1"/>
</dbReference>
<keyword evidence="4 8" id="KW-0694">RNA-binding</keyword>
<comment type="function">
    <text evidence="8 10">Forms part of the ribosomal stalk which helps the ribosome interact with GTP-bound translation factors.</text>
</comment>
<dbReference type="GO" id="GO:0022625">
    <property type="term" value="C:cytosolic large ribosomal subunit"/>
    <property type="evidence" value="ECO:0007669"/>
    <property type="project" value="TreeGrafter"/>
</dbReference>
<dbReference type="PANTHER" id="PTHR11661:SF1">
    <property type="entry name" value="LARGE RIBOSOMAL SUBUNIT PROTEIN UL11M"/>
    <property type="match status" value="1"/>
</dbReference>
<dbReference type="Gene3D" id="1.10.10.250">
    <property type="entry name" value="Ribosomal protein L11, C-terminal domain"/>
    <property type="match status" value="1"/>
</dbReference>
<dbReference type="InterPro" id="IPR020785">
    <property type="entry name" value="Ribosomal_uL11_CS"/>
</dbReference>
<sequence length="148" mass="15968">MAKEIAGLIKLQIKGGAANPSPPVGPALGSKGINIMEFCKQFNARTQDKPGKVLPAVITYYTDKSFDFVVKTPPVAIQLLEITKLKSGSAEPNRKKVAEITWEQVQAIATDKMVDLNCFELEAAMKMVAGTARSMGITVKGTFPNKNN</sequence>
<evidence type="ECO:0000259" key="11">
    <source>
        <dbReference type="Pfam" id="PF00298"/>
    </source>
</evidence>
<dbReference type="FunFam" id="3.30.1550.10:FF:000001">
    <property type="entry name" value="50S ribosomal protein L11"/>
    <property type="match status" value="1"/>
</dbReference>
<dbReference type="InterPro" id="IPR000911">
    <property type="entry name" value="Ribosomal_uL11"/>
</dbReference>
<dbReference type="GO" id="GO:0070180">
    <property type="term" value="F:large ribosomal subunit rRNA binding"/>
    <property type="evidence" value="ECO:0007669"/>
    <property type="project" value="UniProtKB-UniRule"/>
</dbReference>
<evidence type="ECO:0000256" key="10">
    <source>
        <dbReference type="RuleBase" id="RU003979"/>
    </source>
</evidence>
<evidence type="ECO:0000256" key="9">
    <source>
        <dbReference type="RuleBase" id="RU003978"/>
    </source>
</evidence>
<comment type="PTM">
    <text evidence="8 10">One or more lysine residues are methylated.</text>
</comment>
<dbReference type="InterPro" id="IPR020784">
    <property type="entry name" value="Ribosomal_uL11_N"/>
</dbReference>
<dbReference type="CDD" id="cd00349">
    <property type="entry name" value="Ribosomal_L11"/>
    <property type="match status" value="1"/>
</dbReference>
<dbReference type="EMBL" id="CP002345">
    <property type="protein sequence ID" value="ADQ79860.1"/>
    <property type="molecule type" value="Genomic_DNA"/>
</dbReference>
<accession>E4T566</accession>
<dbReference type="FunFam" id="1.10.10.250:FF:000001">
    <property type="entry name" value="50S ribosomal protein L11"/>
    <property type="match status" value="1"/>
</dbReference>
<evidence type="ECO:0000256" key="7">
    <source>
        <dbReference type="ARBA" id="ARBA00062905"/>
    </source>
</evidence>
<dbReference type="GO" id="GO:0006412">
    <property type="term" value="P:translation"/>
    <property type="evidence" value="ECO:0007669"/>
    <property type="project" value="UniProtKB-UniRule"/>
</dbReference>
<evidence type="ECO:0000256" key="8">
    <source>
        <dbReference type="HAMAP-Rule" id="MF_00736"/>
    </source>
</evidence>
<evidence type="ECO:0000256" key="1">
    <source>
        <dbReference type="ARBA" id="ARBA00010537"/>
    </source>
</evidence>
<dbReference type="Gene3D" id="3.30.1550.10">
    <property type="entry name" value="Ribosomal protein L11/L12, N-terminal domain"/>
    <property type="match status" value="1"/>
</dbReference>
<proteinExistence type="inferred from homology"/>
<dbReference type="NCBIfam" id="TIGR01632">
    <property type="entry name" value="L11_bact"/>
    <property type="match status" value="1"/>
</dbReference>
<dbReference type="KEGG" id="ppn:Palpr_1721"/>
<reference key="1">
    <citation type="submission" date="2010-11" db="EMBL/GenBank/DDBJ databases">
        <title>The complete genome of Paludibacter propionicigenes DSM 17365.</title>
        <authorList>
            <consortium name="US DOE Joint Genome Institute (JGI-PGF)"/>
            <person name="Lucas S."/>
            <person name="Copeland A."/>
            <person name="Lapidus A."/>
            <person name="Bruce D."/>
            <person name="Goodwin L."/>
            <person name="Pitluck S."/>
            <person name="Kyrpides N."/>
            <person name="Mavromatis K."/>
            <person name="Ivanova N."/>
            <person name="Munk A.C."/>
            <person name="Brettin T."/>
            <person name="Detter J.C."/>
            <person name="Han C."/>
            <person name="Tapia R."/>
            <person name="Land M."/>
            <person name="Hauser L."/>
            <person name="Markowitz V."/>
            <person name="Cheng J.-F."/>
            <person name="Hugenholtz P."/>
            <person name="Woyke T."/>
            <person name="Wu D."/>
            <person name="Gronow S."/>
            <person name="Wellnitz S."/>
            <person name="Brambilla E."/>
            <person name="Klenk H.-P."/>
            <person name="Eisen J.A."/>
        </authorList>
    </citation>
    <scope>NUCLEOTIDE SEQUENCE</scope>
    <source>
        <strain>WB4</strain>
    </source>
</reference>
<name>E4T566_PALPW</name>
<gene>
    <name evidence="8" type="primary">rplK</name>
    <name evidence="13" type="ordered locus">Palpr_1721</name>
</gene>